<feature type="domain" description="HD-GYP" evidence="2">
    <location>
        <begin position="122"/>
        <end position="317"/>
    </location>
</feature>
<dbReference type="Proteomes" id="UP000184612">
    <property type="component" value="Unassembled WGS sequence"/>
</dbReference>
<dbReference type="RefSeq" id="WP_084558778.1">
    <property type="nucleotide sequence ID" value="NZ_FRFD01000012.1"/>
</dbReference>
<evidence type="ECO:0000313" key="4">
    <source>
        <dbReference type="Proteomes" id="UP000184612"/>
    </source>
</evidence>
<organism evidence="3 4">
    <name type="scientific">Anaerocolumna xylanovorans DSM 12503</name>
    <dbReference type="NCBI Taxonomy" id="1121345"/>
    <lineage>
        <taxon>Bacteria</taxon>
        <taxon>Bacillati</taxon>
        <taxon>Bacillota</taxon>
        <taxon>Clostridia</taxon>
        <taxon>Lachnospirales</taxon>
        <taxon>Lachnospiraceae</taxon>
        <taxon>Anaerocolumna</taxon>
    </lineage>
</organism>
<accession>A0A1M7YK72</accession>
<reference evidence="3 4" key="1">
    <citation type="submission" date="2016-12" db="EMBL/GenBank/DDBJ databases">
        <authorList>
            <person name="Song W.-J."/>
            <person name="Kurnit D.M."/>
        </authorList>
    </citation>
    <scope>NUCLEOTIDE SEQUENCE [LARGE SCALE GENOMIC DNA]</scope>
    <source>
        <strain evidence="3 4">DSM 12503</strain>
    </source>
</reference>
<dbReference type="Gene3D" id="1.10.3210.10">
    <property type="entry name" value="Hypothetical protein af1432"/>
    <property type="match status" value="1"/>
</dbReference>
<dbReference type="EMBL" id="FRFD01000012">
    <property type="protein sequence ID" value="SHO53013.1"/>
    <property type="molecule type" value="Genomic_DNA"/>
</dbReference>
<proteinExistence type="predicted"/>
<dbReference type="InterPro" id="IPR003607">
    <property type="entry name" value="HD/PDEase_dom"/>
</dbReference>
<sequence>MSKQRISIRQARPGLIVADDIYNASNQLVISKGVVLTDRIITRLKFNSITEFNIILERKETPKLAQDMSYSQKVRESAEFKEFQSAFTEKVTAFKGELNKLTDKNESININELLEHTTDLLQKTRNGIHVFDMLHCMREYDDITYVHCMNVSLLSNVFGQWMKLPEKELELLTLAGLLHDIGKLSLPNELVNKQEKLTPSDYVTIKTHTIQGYNILRNKGLDPRIADAALMHHERCDGSGYPYRLKGDKIEPFAKIIGILDVYDAMTSARVYRPALSPFEAISVFESEGLQKYDPAYILLFLEKIVQAYVGNRVRLSNGAEGEIRLINQHALSKPIIQLGSSFIDLSKERELSVAAIL</sequence>
<dbReference type="PROSITE" id="PS51831">
    <property type="entry name" value="HD"/>
    <property type="match status" value="1"/>
</dbReference>
<dbReference type="SUPFAM" id="SSF109604">
    <property type="entry name" value="HD-domain/PDEase-like"/>
    <property type="match status" value="1"/>
</dbReference>
<evidence type="ECO:0000259" key="2">
    <source>
        <dbReference type="PROSITE" id="PS51832"/>
    </source>
</evidence>
<protein>
    <submittedName>
        <fullName evidence="3">HDIG domain-containing protein</fullName>
    </submittedName>
</protein>
<dbReference type="NCBIfam" id="TIGR00277">
    <property type="entry name" value="HDIG"/>
    <property type="match status" value="1"/>
</dbReference>
<gene>
    <name evidence="3" type="ORF">SAMN02745217_03916</name>
</gene>
<dbReference type="InterPro" id="IPR006674">
    <property type="entry name" value="HD_domain"/>
</dbReference>
<evidence type="ECO:0000259" key="1">
    <source>
        <dbReference type="PROSITE" id="PS51831"/>
    </source>
</evidence>
<dbReference type="AlphaFoldDB" id="A0A1M7YK72"/>
<feature type="domain" description="HD" evidence="1">
    <location>
        <begin position="144"/>
        <end position="266"/>
    </location>
</feature>
<dbReference type="PROSITE" id="PS51832">
    <property type="entry name" value="HD_GYP"/>
    <property type="match status" value="1"/>
</dbReference>
<dbReference type="SMART" id="SM00471">
    <property type="entry name" value="HDc"/>
    <property type="match status" value="1"/>
</dbReference>
<dbReference type="OrthoDB" id="9804747at2"/>
<dbReference type="PANTHER" id="PTHR43155:SF2">
    <property type="entry name" value="CYCLIC DI-GMP PHOSPHODIESTERASE PA4108"/>
    <property type="match status" value="1"/>
</dbReference>
<dbReference type="InterPro" id="IPR006675">
    <property type="entry name" value="HDIG_dom"/>
</dbReference>
<dbReference type="STRING" id="1121345.SAMN02745217_03916"/>
<name>A0A1M7YK72_9FIRM</name>
<evidence type="ECO:0000313" key="3">
    <source>
        <dbReference type="EMBL" id="SHO53013.1"/>
    </source>
</evidence>
<dbReference type="CDD" id="cd00077">
    <property type="entry name" value="HDc"/>
    <property type="match status" value="1"/>
</dbReference>
<dbReference type="Pfam" id="PF13487">
    <property type="entry name" value="HD_5"/>
    <property type="match status" value="1"/>
</dbReference>
<keyword evidence="4" id="KW-1185">Reference proteome</keyword>
<dbReference type="InterPro" id="IPR037522">
    <property type="entry name" value="HD_GYP_dom"/>
</dbReference>
<dbReference type="PANTHER" id="PTHR43155">
    <property type="entry name" value="CYCLIC DI-GMP PHOSPHODIESTERASE PA4108-RELATED"/>
    <property type="match status" value="1"/>
</dbReference>